<comment type="caution">
    <text evidence="4">The sequence shown here is derived from an EMBL/GenBank/DDBJ whole genome shotgun (WGS) entry which is preliminary data.</text>
</comment>
<protein>
    <submittedName>
        <fullName evidence="4">Agmatinase family protein</fullName>
    </submittedName>
</protein>
<evidence type="ECO:0000256" key="2">
    <source>
        <dbReference type="ARBA" id="ARBA00022801"/>
    </source>
</evidence>
<comment type="similarity">
    <text evidence="3">Belongs to the arginase family.</text>
</comment>
<dbReference type="Pfam" id="PF00491">
    <property type="entry name" value="Arginase"/>
    <property type="match status" value="1"/>
</dbReference>
<name>A0ABP8FP77_9BACT</name>
<dbReference type="CDD" id="cd11593">
    <property type="entry name" value="Agmatinase-like_2"/>
    <property type="match status" value="1"/>
</dbReference>
<dbReference type="InterPro" id="IPR023696">
    <property type="entry name" value="Ureohydrolase_dom_sf"/>
</dbReference>
<keyword evidence="2" id="KW-0378">Hydrolase</keyword>
<dbReference type="PANTHER" id="PTHR11358">
    <property type="entry name" value="ARGINASE/AGMATINASE"/>
    <property type="match status" value="1"/>
</dbReference>
<dbReference type="InterPro" id="IPR006035">
    <property type="entry name" value="Ureohydrolase"/>
</dbReference>
<dbReference type="PRINTS" id="PR00116">
    <property type="entry name" value="ARGINASE"/>
</dbReference>
<evidence type="ECO:0000313" key="5">
    <source>
        <dbReference type="Proteomes" id="UP001501207"/>
    </source>
</evidence>
<proteinExistence type="inferred from homology"/>
<dbReference type="Gene3D" id="3.40.800.10">
    <property type="entry name" value="Ureohydrolase domain"/>
    <property type="match status" value="1"/>
</dbReference>
<keyword evidence="5" id="KW-1185">Reference proteome</keyword>
<dbReference type="PROSITE" id="PS51409">
    <property type="entry name" value="ARGINASE_2"/>
    <property type="match status" value="1"/>
</dbReference>
<evidence type="ECO:0000313" key="4">
    <source>
        <dbReference type="EMBL" id="GAA4307975.1"/>
    </source>
</evidence>
<dbReference type="PANTHER" id="PTHR11358:SF26">
    <property type="entry name" value="GUANIDINO ACID HYDROLASE, MITOCHONDRIAL"/>
    <property type="match status" value="1"/>
</dbReference>
<reference evidence="5" key="1">
    <citation type="journal article" date="2019" name="Int. J. Syst. Evol. Microbiol.">
        <title>The Global Catalogue of Microorganisms (GCM) 10K type strain sequencing project: providing services to taxonomists for standard genome sequencing and annotation.</title>
        <authorList>
            <consortium name="The Broad Institute Genomics Platform"/>
            <consortium name="The Broad Institute Genome Sequencing Center for Infectious Disease"/>
            <person name="Wu L."/>
            <person name="Ma J."/>
        </authorList>
    </citation>
    <scope>NUCLEOTIDE SEQUENCE [LARGE SCALE GENOMIC DNA]</scope>
    <source>
        <strain evidence="5">JCM 17664</strain>
    </source>
</reference>
<evidence type="ECO:0000256" key="1">
    <source>
        <dbReference type="ARBA" id="ARBA00022723"/>
    </source>
</evidence>
<dbReference type="RefSeq" id="WP_344977839.1">
    <property type="nucleotide sequence ID" value="NZ_BAABFN010000002.1"/>
</dbReference>
<keyword evidence="1" id="KW-0479">Metal-binding</keyword>
<organism evidence="4 5">
    <name type="scientific">Compostibacter hankyongensis</name>
    <dbReference type="NCBI Taxonomy" id="1007089"/>
    <lineage>
        <taxon>Bacteria</taxon>
        <taxon>Pseudomonadati</taxon>
        <taxon>Bacteroidota</taxon>
        <taxon>Chitinophagia</taxon>
        <taxon>Chitinophagales</taxon>
        <taxon>Chitinophagaceae</taxon>
        <taxon>Compostibacter</taxon>
    </lineage>
</organism>
<sequence>MDLTHFDPNAPASSHQNIFGLPFGEEDARVVILPVPWEVTVSYAAGTARAPEKIFTASMQVDLYDADAKDGWKKGFFMRHPDKNILLNSDVMRKQAELYVHCLLEDGNPGENAFLKNNLQKINEGSEKLNQWVYEQTRALLDQGKQVVLLGGDHSTPLGYYKAIAEKEGSFGILHIDAHCDLREAYEDFRYSHASIMYNALKEVPALKKLVSVGIRDFCEEELQVAENEGERVKLFFDRDIKERLYEGDSWKSICDKIIAALPEKVYLSFDIDGLDPRLCPHTGTPVPGGLDTDQVFYLLKRMQESGRRLIGADLVEVGFAPEEWDANVGARVLFKLCNLLVKEV</sequence>
<evidence type="ECO:0000256" key="3">
    <source>
        <dbReference type="PROSITE-ProRule" id="PRU00742"/>
    </source>
</evidence>
<accession>A0ABP8FP77</accession>
<dbReference type="PIRSF" id="PIRSF036979">
    <property type="entry name" value="Arginase"/>
    <property type="match status" value="1"/>
</dbReference>
<dbReference type="EMBL" id="BAABFN010000002">
    <property type="protein sequence ID" value="GAA4307975.1"/>
    <property type="molecule type" value="Genomic_DNA"/>
</dbReference>
<dbReference type="Proteomes" id="UP001501207">
    <property type="component" value="Unassembled WGS sequence"/>
</dbReference>
<dbReference type="SUPFAM" id="SSF52768">
    <property type="entry name" value="Arginase/deacetylase"/>
    <property type="match status" value="1"/>
</dbReference>
<gene>
    <name evidence="4" type="ORF">GCM10023143_15010</name>
</gene>